<dbReference type="CDD" id="cd00383">
    <property type="entry name" value="trans_reg_C"/>
    <property type="match status" value="1"/>
</dbReference>
<dbReference type="Pfam" id="PF00072">
    <property type="entry name" value="Response_reg"/>
    <property type="match status" value="1"/>
</dbReference>
<dbReference type="InterPro" id="IPR001789">
    <property type="entry name" value="Sig_transdc_resp-reg_receiver"/>
</dbReference>
<keyword evidence="1 3" id="KW-0238">DNA-binding</keyword>
<dbReference type="SMART" id="SM00862">
    <property type="entry name" value="Trans_reg_C"/>
    <property type="match status" value="1"/>
</dbReference>
<evidence type="ECO:0000256" key="3">
    <source>
        <dbReference type="PROSITE-ProRule" id="PRU01091"/>
    </source>
</evidence>
<dbReference type="Gene3D" id="3.40.50.2300">
    <property type="match status" value="1"/>
</dbReference>
<evidence type="ECO:0000313" key="6">
    <source>
        <dbReference type="EMBL" id="MER2249796.1"/>
    </source>
</evidence>
<protein>
    <submittedName>
        <fullName evidence="6">Response regulator transcription factor</fullName>
    </submittedName>
</protein>
<dbReference type="PROSITE" id="PS50110">
    <property type="entry name" value="RESPONSE_REGULATORY"/>
    <property type="match status" value="1"/>
</dbReference>
<dbReference type="PANTHER" id="PTHR48111:SF36">
    <property type="entry name" value="TRANSCRIPTIONAL REGULATORY PROTEIN CUTR"/>
    <property type="match status" value="1"/>
</dbReference>
<dbReference type="SUPFAM" id="SSF46894">
    <property type="entry name" value="C-terminal effector domain of the bipartite response regulators"/>
    <property type="match status" value="1"/>
</dbReference>
<dbReference type="RefSeq" id="WP_238258754.1">
    <property type="nucleotide sequence ID" value="NZ_BPRD01000659.1"/>
</dbReference>
<feature type="domain" description="OmpR/PhoB-type" evidence="5">
    <location>
        <begin position="125"/>
        <end position="223"/>
    </location>
</feature>
<evidence type="ECO:0000313" key="7">
    <source>
        <dbReference type="Proteomes" id="UP001480955"/>
    </source>
</evidence>
<dbReference type="Pfam" id="PF00486">
    <property type="entry name" value="Trans_reg_C"/>
    <property type="match status" value="1"/>
</dbReference>
<name>A0ABV1QK71_9HYPH</name>
<dbReference type="EMBL" id="JBELQE010000048">
    <property type="protein sequence ID" value="MER2249796.1"/>
    <property type="molecule type" value="Genomic_DNA"/>
</dbReference>
<dbReference type="InterPro" id="IPR016032">
    <property type="entry name" value="Sig_transdc_resp-reg_C-effctor"/>
</dbReference>
<sequence length="298" mass="31808">MRILVVDDDRACAGCITGILRDEGFVADHVTTLADATLSASLAPYEAILVDRMLPDGDGLDWVREQRRAGSTVPMLIITAERDTVDHRVEGLNGGADDYILKPMPLDELVARVRAVMRRPVATLDPVLRAGNVTFDPANREVRVAGKPLRMPRRETCIFEMLIRRSGKTVTKGLLEEGLYSFEDEVSSNAIEVGIYRLRGHLMGSGATATVRTVRGTGYVLESPDEPITVPDLPGEVPQVAMVAAQVAVVLSNQAEPSPALIPAAIAASLPESPPAETAAAVVAAVIAVSLAKRGEEV</sequence>
<accession>A0ABV1QK71</accession>
<evidence type="ECO:0000259" key="5">
    <source>
        <dbReference type="PROSITE" id="PS51755"/>
    </source>
</evidence>
<reference evidence="6 7" key="1">
    <citation type="submission" date="2024-06" db="EMBL/GenBank/DDBJ databases">
        <authorList>
            <person name="Campbell A.G."/>
        </authorList>
    </citation>
    <scope>NUCLEOTIDE SEQUENCE [LARGE SCALE GENOMIC DNA]</scope>
    <source>
        <strain evidence="6 7">EM12</strain>
    </source>
</reference>
<dbReference type="Proteomes" id="UP001480955">
    <property type="component" value="Unassembled WGS sequence"/>
</dbReference>
<feature type="DNA-binding region" description="OmpR/PhoB-type" evidence="3">
    <location>
        <begin position="125"/>
        <end position="223"/>
    </location>
</feature>
<dbReference type="SUPFAM" id="SSF52172">
    <property type="entry name" value="CheY-like"/>
    <property type="match status" value="1"/>
</dbReference>
<keyword evidence="2" id="KW-0597">Phosphoprotein</keyword>
<evidence type="ECO:0000259" key="4">
    <source>
        <dbReference type="PROSITE" id="PS50110"/>
    </source>
</evidence>
<proteinExistence type="predicted"/>
<dbReference type="PANTHER" id="PTHR48111">
    <property type="entry name" value="REGULATOR OF RPOS"/>
    <property type="match status" value="1"/>
</dbReference>
<dbReference type="InterPro" id="IPR011006">
    <property type="entry name" value="CheY-like_superfamily"/>
</dbReference>
<dbReference type="InterPro" id="IPR001867">
    <property type="entry name" value="OmpR/PhoB-type_DNA-bd"/>
</dbReference>
<dbReference type="InterPro" id="IPR036388">
    <property type="entry name" value="WH-like_DNA-bd_sf"/>
</dbReference>
<feature type="modified residue" description="4-aspartylphosphate" evidence="2">
    <location>
        <position position="51"/>
    </location>
</feature>
<dbReference type="PROSITE" id="PS51755">
    <property type="entry name" value="OMPR_PHOB"/>
    <property type="match status" value="1"/>
</dbReference>
<dbReference type="Gene3D" id="6.10.250.690">
    <property type="match status" value="1"/>
</dbReference>
<organism evidence="6 7">
    <name type="scientific">Methylorubrum podarium</name>
    <dbReference type="NCBI Taxonomy" id="200476"/>
    <lineage>
        <taxon>Bacteria</taxon>
        <taxon>Pseudomonadati</taxon>
        <taxon>Pseudomonadota</taxon>
        <taxon>Alphaproteobacteria</taxon>
        <taxon>Hyphomicrobiales</taxon>
        <taxon>Methylobacteriaceae</taxon>
        <taxon>Methylorubrum</taxon>
    </lineage>
</organism>
<keyword evidence="7" id="KW-1185">Reference proteome</keyword>
<feature type="domain" description="Response regulatory" evidence="4">
    <location>
        <begin position="2"/>
        <end position="117"/>
    </location>
</feature>
<evidence type="ECO:0000256" key="1">
    <source>
        <dbReference type="ARBA" id="ARBA00023125"/>
    </source>
</evidence>
<comment type="caution">
    <text evidence="6">The sequence shown here is derived from an EMBL/GenBank/DDBJ whole genome shotgun (WGS) entry which is preliminary data.</text>
</comment>
<evidence type="ECO:0000256" key="2">
    <source>
        <dbReference type="PROSITE-ProRule" id="PRU00169"/>
    </source>
</evidence>
<dbReference type="InterPro" id="IPR039420">
    <property type="entry name" value="WalR-like"/>
</dbReference>
<dbReference type="Gene3D" id="1.10.10.10">
    <property type="entry name" value="Winged helix-like DNA-binding domain superfamily/Winged helix DNA-binding domain"/>
    <property type="match status" value="1"/>
</dbReference>
<dbReference type="SMART" id="SM00448">
    <property type="entry name" value="REC"/>
    <property type="match status" value="1"/>
</dbReference>
<gene>
    <name evidence="6" type="ORF">ABS772_07695</name>
</gene>